<comment type="caution">
    <text evidence="1">The sequence shown here is derived from an EMBL/GenBank/DDBJ whole genome shotgun (WGS) entry which is preliminary data.</text>
</comment>
<organism evidence="1 2">
    <name type="scientific">Portunus trituberculatus</name>
    <name type="common">Swimming crab</name>
    <name type="synonym">Neptunus trituberculatus</name>
    <dbReference type="NCBI Taxonomy" id="210409"/>
    <lineage>
        <taxon>Eukaryota</taxon>
        <taxon>Metazoa</taxon>
        <taxon>Ecdysozoa</taxon>
        <taxon>Arthropoda</taxon>
        <taxon>Crustacea</taxon>
        <taxon>Multicrustacea</taxon>
        <taxon>Malacostraca</taxon>
        <taxon>Eumalacostraca</taxon>
        <taxon>Eucarida</taxon>
        <taxon>Decapoda</taxon>
        <taxon>Pleocyemata</taxon>
        <taxon>Brachyura</taxon>
        <taxon>Eubrachyura</taxon>
        <taxon>Portunoidea</taxon>
        <taxon>Portunidae</taxon>
        <taxon>Portuninae</taxon>
        <taxon>Portunus</taxon>
    </lineage>
</organism>
<gene>
    <name evidence="1" type="ORF">E2C01_025623</name>
</gene>
<name>A0A5B7EGY4_PORTR</name>
<sequence length="60" mass="6827">MEVHRRSVSEYGQLTILAHQQPNNKTLTHGRPERTFSIASKPPVPLQRQVFLNGNAGRYV</sequence>
<proteinExistence type="predicted"/>
<dbReference type="AlphaFoldDB" id="A0A5B7EGY4"/>
<dbReference type="EMBL" id="VSRR010002603">
    <property type="protein sequence ID" value="MPC32313.1"/>
    <property type="molecule type" value="Genomic_DNA"/>
</dbReference>
<accession>A0A5B7EGY4</accession>
<evidence type="ECO:0000313" key="1">
    <source>
        <dbReference type="EMBL" id="MPC32313.1"/>
    </source>
</evidence>
<keyword evidence="2" id="KW-1185">Reference proteome</keyword>
<evidence type="ECO:0000313" key="2">
    <source>
        <dbReference type="Proteomes" id="UP000324222"/>
    </source>
</evidence>
<protein>
    <submittedName>
        <fullName evidence="1">Uncharacterized protein</fullName>
    </submittedName>
</protein>
<reference evidence="1 2" key="1">
    <citation type="submission" date="2019-05" db="EMBL/GenBank/DDBJ databases">
        <title>Another draft genome of Portunus trituberculatus and its Hox gene families provides insights of decapod evolution.</title>
        <authorList>
            <person name="Jeong J.-H."/>
            <person name="Song I."/>
            <person name="Kim S."/>
            <person name="Choi T."/>
            <person name="Kim D."/>
            <person name="Ryu S."/>
            <person name="Kim W."/>
        </authorList>
    </citation>
    <scope>NUCLEOTIDE SEQUENCE [LARGE SCALE GENOMIC DNA]</scope>
    <source>
        <tissue evidence="1">Muscle</tissue>
    </source>
</reference>
<dbReference type="Proteomes" id="UP000324222">
    <property type="component" value="Unassembled WGS sequence"/>
</dbReference>